<feature type="non-terminal residue" evidence="1">
    <location>
        <position position="1"/>
    </location>
</feature>
<organism evidence="1 2">
    <name type="scientific">Trifolium medium</name>
    <dbReference type="NCBI Taxonomy" id="97028"/>
    <lineage>
        <taxon>Eukaryota</taxon>
        <taxon>Viridiplantae</taxon>
        <taxon>Streptophyta</taxon>
        <taxon>Embryophyta</taxon>
        <taxon>Tracheophyta</taxon>
        <taxon>Spermatophyta</taxon>
        <taxon>Magnoliopsida</taxon>
        <taxon>eudicotyledons</taxon>
        <taxon>Gunneridae</taxon>
        <taxon>Pentapetalae</taxon>
        <taxon>rosids</taxon>
        <taxon>fabids</taxon>
        <taxon>Fabales</taxon>
        <taxon>Fabaceae</taxon>
        <taxon>Papilionoideae</taxon>
        <taxon>50 kb inversion clade</taxon>
        <taxon>NPAAA clade</taxon>
        <taxon>Hologalegina</taxon>
        <taxon>IRL clade</taxon>
        <taxon>Trifolieae</taxon>
        <taxon>Trifolium</taxon>
    </lineage>
</organism>
<reference evidence="1 2" key="1">
    <citation type="journal article" date="2018" name="Front. Plant Sci.">
        <title>Red Clover (Trifolium pratense) and Zigzag Clover (T. medium) - A Picture of Genomic Similarities and Differences.</title>
        <authorList>
            <person name="Dluhosova J."/>
            <person name="Istvanek J."/>
            <person name="Nedelnik J."/>
            <person name="Repkova J."/>
        </authorList>
    </citation>
    <scope>NUCLEOTIDE SEQUENCE [LARGE SCALE GENOMIC DNA]</scope>
    <source>
        <strain evidence="2">cv. 10/8</strain>
        <tissue evidence="1">Leaf</tissue>
    </source>
</reference>
<dbReference type="Proteomes" id="UP000265520">
    <property type="component" value="Unassembled WGS sequence"/>
</dbReference>
<accession>A0A392UHQ8</accession>
<name>A0A392UHQ8_9FABA</name>
<comment type="caution">
    <text evidence="1">The sequence shown here is derived from an EMBL/GenBank/DDBJ whole genome shotgun (WGS) entry which is preliminary data.</text>
</comment>
<dbReference type="EMBL" id="LXQA010807927">
    <property type="protein sequence ID" value="MCI71980.1"/>
    <property type="molecule type" value="Genomic_DNA"/>
</dbReference>
<evidence type="ECO:0000313" key="2">
    <source>
        <dbReference type="Proteomes" id="UP000265520"/>
    </source>
</evidence>
<protein>
    <submittedName>
        <fullName evidence="1">Uncharacterized protein</fullName>
    </submittedName>
</protein>
<dbReference type="AlphaFoldDB" id="A0A392UHQ8"/>
<sequence length="35" mass="3475">DSAAAPPTTCLTPVGALRCAARDPTNAPPSRHATS</sequence>
<evidence type="ECO:0000313" key="1">
    <source>
        <dbReference type="EMBL" id="MCI71980.1"/>
    </source>
</evidence>
<keyword evidence="2" id="KW-1185">Reference proteome</keyword>
<proteinExistence type="predicted"/>